<evidence type="ECO:0000256" key="3">
    <source>
        <dbReference type="ARBA" id="ARBA00022448"/>
    </source>
</evidence>
<keyword evidence="7 9" id="KW-0406">Ion transport</keyword>
<dbReference type="PANTHER" id="PTHR16228">
    <property type="entry name" value="DIVALENT CATION TRANSPORTER SOLUTE CARRIER FAMILY 41"/>
    <property type="match status" value="1"/>
</dbReference>
<dbReference type="InterPro" id="IPR036739">
    <property type="entry name" value="SLC41_membr_dom_sf"/>
</dbReference>
<keyword evidence="4 9" id="KW-0812">Transmembrane</keyword>
<organism evidence="11">
    <name type="scientific">Capra hircus</name>
    <name type="common">Goat</name>
    <dbReference type="NCBI Taxonomy" id="9925"/>
    <lineage>
        <taxon>Eukaryota</taxon>
        <taxon>Metazoa</taxon>
        <taxon>Chordata</taxon>
        <taxon>Craniata</taxon>
        <taxon>Vertebrata</taxon>
        <taxon>Euteleostomi</taxon>
        <taxon>Mammalia</taxon>
        <taxon>Eutheria</taxon>
        <taxon>Laurasiatheria</taxon>
        <taxon>Artiodactyla</taxon>
        <taxon>Ruminantia</taxon>
        <taxon>Pecora</taxon>
        <taxon>Bovidae</taxon>
        <taxon>Caprinae</taxon>
        <taxon>Capra</taxon>
    </lineage>
</organism>
<dbReference type="Ensembl" id="ENSCHIT00010045308.1">
    <property type="protein sequence ID" value="ENSCHIP00010032202.1"/>
    <property type="gene ID" value="ENSCHIG00010023886.1"/>
</dbReference>
<evidence type="ECO:0000256" key="2">
    <source>
        <dbReference type="ARBA" id="ARBA00009749"/>
    </source>
</evidence>
<keyword evidence="6 9" id="KW-1133">Transmembrane helix</keyword>
<dbReference type="InterPro" id="IPR045349">
    <property type="entry name" value="SLC41A1-3"/>
</dbReference>
<dbReference type="InterPro" id="IPR006667">
    <property type="entry name" value="SLC41_membr_dom"/>
</dbReference>
<feature type="transmembrane region" description="Helical" evidence="9">
    <location>
        <begin position="131"/>
        <end position="151"/>
    </location>
</feature>
<feature type="transmembrane region" description="Helical" evidence="9">
    <location>
        <begin position="171"/>
        <end position="196"/>
    </location>
</feature>
<evidence type="ECO:0000256" key="5">
    <source>
        <dbReference type="ARBA" id="ARBA00022842"/>
    </source>
</evidence>
<comment type="similarity">
    <text evidence="2 9">Belongs to the SLC41A transporter family.</text>
</comment>
<comment type="caution">
    <text evidence="9">Lacks conserved residue(s) required for the propagation of feature annotation.</text>
</comment>
<dbReference type="GO" id="GO:0008324">
    <property type="term" value="F:monoatomic cation transmembrane transporter activity"/>
    <property type="evidence" value="ECO:0007669"/>
    <property type="project" value="UniProtKB-UniRule"/>
</dbReference>
<dbReference type="GO" id="GO:0005886">
    <property type="term" value="C:plasma membrane"/>
    <property type="evidence" value="ECO:0007669"/>
    <property type="project" value="TreeGrafter"/>
</dbReference>
<dbReference type="GO" id="GO:0015693">
    <property type="term" value="P:magnesium ion transport"/>
    <property type="evidence" value="ECO:0007669"/>
    <property type="project" value="UniProtKB-ARBA"/>
</dbReference>
<dbReference type="GO" id="GO:0022890">
    <property type="term" value="F:inorganic cation transmembrane transporter activity"/>
    <property type="evidence" value="ECO:0007669"/>
    <property type="project" value="UniProtKB-UniRule"/>
</dbReference>
<evidence type="ECO:0000256" key="7">
    <source>
        <dbReference type="ARBA" id="ARBA00023065"/>
    </source>
</evidence>
<evidence type="ECO:0000256" key="8">
    <source>
        <dbReference type="ARBA" id="ARBA00023136"/>
    </source>
</evidence>
<feature type="transmembrane region" description="Helical" evidence="9">
    <location>
        <begin position="101"/>
        <end position="119"/>
    </location>
</feature>
<evidence type="ECO:0000259" key="10">
    <source>
        <dbReference type="Pfam" id="PF01769"/>
    </source>
</evidence>
<comment type="subcellular location">
    <subcellularLocation>
        <location evidence="1 9">Membrane</location>
        <topology evidence="1 9">Multi-pass membrane protein</topology>
    </subcellularLocation>
</comment>
<dbReference type="PANTHER" id="PTHR16228:SF23">
    <property type="entry name" value="SOLUTE CARRIER FAMILY 41 MEMBER 1"/>
    <property type="match status" value="1"/>
</dbReference>
<protein>
    <recommendedName>
        <fullName evidence="9">Solute carrier family 41 member</fullName>
    </recommendedName>
</protein>
<reference evidence="11" key="2">
    <citation type="submission" date="2025-08" db="UniProtKB">
        <authorList>
            <consortium name="Ensembl"/>
        </authorList>
    </citation>
    <scope>IDENTIFICATION</scope>
</reference>
<dbReference type="Gene3D" id="1.10.357.20">
    <property type="entry name" value="SLC41 divalent cation transporters, integral membrane domain"/>
    <property type="match status" value="1"/>
</dbReference>
<keyword evidence="5 9" id="KW-0460">Magnesium</keyword>
<evidence type="ECO:0000256" key="1">
    <source>
        <dbReference type="ARBA" id="ARBA00004141"/>
    </source>
</evidence>
<name>A0A8C2RR99_CAPHI</name>
<keyword evidence="3 9" id="KW-0813">Transport</keyword>
<evidence type="ECO:0000256" key="6">
    <source>
        <dbReference type="ARBA" id="ARBA00022989"/>
    </source>
</evidence>
<evidence type="ECO:0000256" key="9">
    <source>
        <dbReference type="RuleBase" id="RU369007"/>
    </source>
</evidence>
<reference evidence="11" key="1">
    <citation type="submission" date="2019-03" db="EMBL/GenBank/DDBJ databases">
        <title>Genome sequencing and reference-guided assembly of Black Bengal Goat (Capra hircus).</title>
        <authorList>
            <person name="Siddiki A.Z."/>
            <person name="Baten A."/>
            <person name="Billah M."/>
            <person name="Alam M.A.U."/>
            <person name="Shawrob K.S.M."/>
            <person name="Saha S."/>
            <person name="Chowdhury M."/>
            <person name="Rahman A.H."/>
            <person name="Stear M."/>
            <person name="Miah G."/>
            <person name="Das G.B."/>
            <person name="Hossain M.M."/>
            <person name="Kumkum M."/>
            <person name="Islam M.S."/>
            <person name="Mollah A.M."/>
            <person name="Ahsan A."/>
            <person name="Tusar F."/>
            <person name="Khan M.K.I."/>
        </authorList>
    </citation>
    <scope>NUCLEOTIDE SEQUENCE [LARGE SCALE GENOMIC DNA]</scope>
</reference>
<keyword evidence="8 9" id="KW-0472">Membrane</keyword>
<dbReference type="SUPFAM" id="SSF161093">
    <property type="entry name" value="MgtE membrane domain-like"/>
    <property type="match status" value="1"/>
</dbReference>
<accession>A0A8C2RR99</accession>
<sequence>MPEFPPPLLGSHHHLRNSWSPVVRVLLVCWAVCTSCPRGGAQAGRLAFPGAPWGLGAVGRMQTQSAVCCPGVQHGASWHQMAPFLPHAPSPLVLDVNSRSARVLFLLVVPGHLVFLYTISCMQGGHTTLTLIFIIFYMTAALLQVLILLYIADWMVHWMWGRGLDPDNFSIPYLTALGDLLGTGLLALSFHVLWLIGDRDTDVGD</sequence>
<dbReference type="Pfam" id="PF01769">
    <property type="entry name" value="MgtE"/>
    <property type="match status" value="1"/>
</dbReference>
<proteinExistence type="inferred from homology"/>
<evidence type="ECO:0000256" key="4">
    <source>
        <dbReference type="ARBA" id="ARBA00022692"/>
    </source>
</evidence>
<dbReference type="FunFam" id="1.10.357.20:FF:000016">
    <property type="entry name" value="Predicted protein"/>
    <property type="match status" value="1"/>
</dbReference>
<feature type="domain" description="SLC41A/MgtE integral membrane" evidence="10">
    <location>
        <begin position="95"/>
        <end position="188"/>
    </location>
</feature>
<evidence type="ECO:0000313" key="11">
    <source>
        <dbReference type="Ensembl" id="ENSCHIP00010032202.1"/>
    </source>
</evidence>
<comment type="function">
    <text evidence="9">Acts as a magnesium transporter.</text>
</comment>
<dbReference type="AlphaFoldDB" id="A0A8C2RR99"/>